<dbReference type="RefSeq" id="WP_043752335.1">
    <property type="nucleotide sequence ID" value="NZ_AQQX01000010.1"/>
</dbReference>
<proteinExistence type="inferred from homology"/>
<dbReference type="Gene3D" id="2.40.160.20">
    <property type="match status" value="1"/>
</dbReference>
<sequence length="192" mass="19589">MTRIKTVLLGTALTVTAGAAMAGTPVAAPEDPVIATPVTPVMTIGDWTGGYFGGSLGYGDYESGAASGDGMTGGLFAGYDYDFGSYTLGGEAQYVGNDISVGGTSLDNMARLKARVGYDAGPALIYGTAGVGYADSAIGDDTGYVAGVGMDYKLSNNVSVGAEYLYNHYDNFAGSGSDLTGNTFEARVSYRF</sequence>
<protein>
    <recommendedName>
        <fullName evidence="6">Outer membrane protein beta-barrel domain-containing protein</fullName>
    </recommendedName>
</protein>
<dbReference type="PANTHER" id="PTHR34001">
    <property type="entry name" value="BLL7405 PROTEIN"/>
    <property type="match status" value="1"/>
</dbReference>
<dbReference type="InterPro" id="IPR006315">
    <property type="entry name" value="OM_autotransptr_brl_dom"/>
</dbReference>
<dbReference type="InterPro" id="IPR027385">
    <property type="entry name" value="Beta-barrel_OMP"/>
</dbReference>
<comment type="caution">
    <text evidence="7">The sequence shown here is derived from an EMBL/GenBank/DDBJ whole genome shotgun (WGS) entry which is preliminary data.</text>
</comment>
<gene>
    <name evidence="7" type="ORF">ATO9_17730</name>
</gene>
<feature type="chain" id="PRO_5001962136" description="Outer membrane protein beta-barrel domain-containing protein" evidence="5">
    <location>
        <begin position="23"/>
        <end position="192"/>
    </location>
</feature>
<organism evidence="7 8">
    <name type="scientific">Pseudooceanicola atlanticus</name>
    <dbReference type="NCBI Taxonomy" id="1461694"/>
    <lineage>
        <taxon>Bacteria</taxon>
        <taxon>Pseudomonadati</taxon>
        <taxon>Pseudomonadota</taxon>
        <taxon>Alphaproteobacteria</taxon>
        <taxon>Rhodobacterales</taxon>
        <taxon>Paracoccaceae</taxon>
        <taxon>Pseudooceanicola</taxon>
    </lineage>
</organism>
<dbReference type="PANTHER" id="PTHR34001:SF3">
    <property type="entry name" value="BLL7405 PROTEIN"/>
    <property type="match status" value="1"/>
</dbReference>
<dbReference type="SUPFAM" id="SSF56925">
    <property type="entry name" value="OMPA-like"/>
    <property type="match status" value="1"/>
</dbReference>
<dbReference type="Pfam" id="PF13505">
    <property type="entry name" value="OMP_b-brl"/>
    <property type="match status" value="1"/>
</dbReference>
<dbReference type="STRING" id="1461694.ATO9_17730"/>
<dbReference type="EMBL" id="AQQX01000010">
    <property type="protein sequence ID" value="KGM47467.1"/>
    <property type="molecule type" value="Genomic_DNA"/>
</dbReference>
<dbReference type="NCBIfam" id="TIGR01414">
    <property type="entry name" value="autotrans_barl"/>
    <property type="match status" value="1"/>
</dbReference>
<feature type="domain" description="Outer membrane protein beta-barrel" evidence="6">
    <location>
        <begin position="44"/>
        <end position="192"/>
    </location>
</feature>
<comment type="similarity">
    <text evidence="4">Belongs to the Omp25/RopB family.</text>
</comment>
<dbReference type="InterPro" id="IPR051692">
    <property type="entry name" value="OMP-like"/>
</dbReference>
<evidence type="ECO:0000313" key="7">
    <source>
        <dbReference type="EMBL" id="KGM47467.1"/>
    </source>
</evidence>
<keyword evidence="8" id="KW-1185">Reference proteome</keyword>
<dbReference type="InterPro" id="IPR011250">
    <property type="entry name" value="OMP/PagP_B-barrel"/>
</dbReference>
<comment type="subcellular location">
    <subcellularLocation>
        <location evidence="1">Membrane</location>
    </subcellularLocation>
</comment>
<keyword evidence="3" id="KW-0472">Membrane</keyword>
<dbReference type="GO" id="GO:0019867">
    <property type="term" value="C:outer membrane"/>
    <property type="evidence" value="ECO:0007669"/>
    <property type="project" value="InterPro"/>
</dbReference>
<evidence type="ECO:0000256" key="4">
    <source>
        <dbReference type="ARBA" id="ARBA00038306"/>
    </source>
</evidence>
<dbReference type="AlphaFoldDB" id="A0A0A0EE43"/>
<evidence type="ECO:0000313" key="8">
    <source>
        <dbReference type="Proteomes" id="UP000030004"/>
    </source>
</evidence>
<evidence type="ECO:0000256" key="1">
    <source>
        <dbReference type="ARBA" id="ARBA00004370"/>
    </source>
</evidence>
<dbReference type="eggNOG" id="COG3637">
    <property type="taxonomic scope" value="Bacteria"/>
</dbReference>
<reference evidence="7 8" key="1">
    <citation type="journal article" date="2015" name="Antonie Van Leeuwenhoek">
        <title>Pseudooceanicola atlanticus gen. nov. sp. nov., isolated from surface seawater of the Atlantic Ocean and reclassification of Oceanicola batsensis, Oceanicola marinus, Oceanicola nitratireducens, Oceanicola nanhaiensis, Oceanicola antarcticus and Oceanicola flagellatus, as Pseudooceanicola batsensis comb. nov., Pseudooceanicola marinus comb. nov., Pseudooceanicola nitratireducens comb. nov., Pseudooceanicola nanhaiensis comb. nov., Pseudooceanicola antarcticus comb. nov., and Pseudooceanicola flagellatus comb. nov.</title>
        <authorList>
            <person name="Lai Q."/>
            <person name="Li G."/>
            <person name="Liu X."/>
            <person name="Du Y."/>
            <person name="Sun F."/>
            <person name="Shao Z."/>
        </authorList>
    </citation>
    <scope>NUCLEOTIDE SEQUENCE [LARGE SCALE GENOMIC DNA]</scope>
    <source>
        <strain evidence="7 8">22II-s11g</strain>
    </source>
</reference>
<evidence type="ECO:0000259" key="6">
    <source>
        <dbReference type="Pfam" id="PF13505"/>
    </source>
</evidence>
<evidence type="ECO:0000256" key="3">
    <source>
        <dbReference type="ARBA" id="ARBA00023136"/>
    </source>
</evidence>
<feature type="signal peptide" evidence="5">
    <location>
        <begin position="1"/>
        <end position="22"/>
    </location>
</feature>
<name>A0A0A0EE43_9RHOB</name>
<dbReference type="OrthoDB" id="268975at2"/>
<evidence type="ECO:0000256" key="5">
    <source>
        <dbReference type="SAM" id="SignalP"/>
    </source>
</evidence>
<accession>A0A0A0EE43</accession>
<keyword evidence="2 5" id="KW-0732">Signal</keyword>
<evidence type="ECO:0000256" key="2">
    <source>
        <dbReference type="ARBA" id="ARBA00022729"/>
    </source>
</evidence>
<dbReference type="Proteomes" id="UP000030004">
    <property type="component" value="Unassembled WGS sequence"/>
</dbReference>